<dbReference type="RefSeq" id="WP_012470490.1">
    <property type="nucleotide sequence ID" value="NC_010814.1"/>
</dbReference>
<reference evidence="1 2" key="1">
    <citation type="submission" date="2008-05" db="EMBL/GenBank/DDBJ databases">
        <title>Complete sequence of chromosome of Geobacter lovleyi SZ.</title>
        <authorList>
            <consortium name="US DOE Joint Genome Institute"/>
            <person name="Lucas S."/>
            <person name="Copeland A."/>
            <person name="Lapidus A."/>
            <person name="Glavina del Rio T."/>
            <person name="Dalin E."/>
            <person name="Tice H."/>
            <person name="Bruce D."/>
            <person name="Goodwin L."/>
            <person name="Pitluck S."/>
            <person name="Chertkov O."/>
            <person name="Meincke L."/>
            <person name="Brettin T."/>
            <person name="Detter J.C."/>
            <person name="Han C."/>
            <person name="Tapia R."/>
            <person name="Kuske C.R."/>
            <person name="Schmutz J."/>
            <person name="Larimer F."/>
            <person name="Land M."/>
            <person name="Hauser L."/>
            <person name="Kyrpides N."/>
            <person name="Mikhailova N."/>
            <person name="Sung Y."/>
            <person name="Fletcher K.E."/>
            <person name="Ritalahti K.M."/>
            <person name="Loeffler F.E."/>
            <person name="Richardson P."/>
        </authorList>
    </citation>
    <scope>NUCLEOTIDE SEQUENCE [LARGE SCALE GENOMIC DNA]</scope>
    <source>
        <strain evidence="2">ATCC BAA-1151 / DSM 17278 / SZ</strain>
    </source>
</reference>
<dbReference type="HOGENOM" id="CLU_1101642_0_0_7"/>
<dbReference type="EMBL" id="CP001089">
    <property type="protein sequence ID" value="ACD96157.1"/>
    <property type="molecule type" value="Genomic_DNA"/>
</dbReference>
<evidence type="ECO:0000313" key="1">
    <source>
        <dbReference type="EMBL" id="ACD96157.1"/>
    </source>
</evidence>
<gene>
    <name evidence="1" type="ordered locus">Glov_2443</name>
</gene>
<accession>B3E5R6</accession>
<proteinExistence type="predicted"/>
<dbReference type="OrthoDB" id="5394262at2"/>
<evidence type="ECO:0000313" key="2">
    <source>
        <dbReference type="Proteomes" id="UP000002420"/>
    </source>
</evidence>
<protein>
    <submittedName>
        <fullName evidence="1">Type IV pilus assembly PilZ</fullName>
    </submittedName>
</protein>
<keyword evidence="2" id="KW-1185">Reference proteome</keyword>
<name>B3E5R6_TRIL1</name>
<dbReference type="AlphaFoldDB" id="B3E5R6"/>
<dbReference type="Proteomes" id="UP000002420">
    <property type="component" value="Chromosome"/>
</dbReference>
<sequence>MNYSTYFTRGQKVFLINTSADRDKSLFEAFSATITTAENHQFVMRPRYLLQHGELHTVVPGMRFKVTAESYGAGMQFIGTVHSTSGKDIVITPAEQLEMYQRSQVPRMDLILDFRTFTRSSPLPFFRREWERYQTMLTSSSSAKLELKSGEINLGAGGFRHLVDKSDPQSELCMAFIDLEQGTPPVCAVAELLWRRSLPDDDRLAIGRRFILIRKTDQQRIQAYIQHRQKKQSKKTIRPKHNWELLDRMFHE</sequence>
<organism evidence="1 2">
    <name type="scientific">Trichlorobacter lovleyi (strain ATCC BAA-1151 / DSM 17278 / SZ)</name>
    <name type="common">Geobacter lovleyi</name>
    <dbReference type="NCBI Taxonomy" id="398767"/>
    <lineage>
        <taxon>Bacteria</taxon>
        <taxon>Pseudomonadati</taxon>
        <taxon>Thermodesulfobacteriota</taxon>
        <taxon>Desulfuromonadia</taxon>
        <taxon>Geobacterales</taxon>
        <taxon>Geobacteraceae</taxon>
        <taxon>Trichlorobacter</taxon>
    </lineage>
</organism>
<dbReference type="STRING" id="398767.Glov_2443"/>
<dbReference type="KEGG" id="glo:Glov_2443"/>